<organism evidence="1 2">
    <name type="scientific">Providencia rustigianii DSM 4541</name>
    <dbReference type="NCBI Taxonomy" id="500637"/>
    <lineage>
        <taxon>Bacteria</taxon>
        <taxon>Pseudomonadati</taxon>
        <taxon>Pseudomonadota</taxon>
        <taxon>Gammaproteobacteria</taxon>
        <taxon>Enterobacterales</taxon>
        <taxon>Morganellaceae</taxon>
        <taxon>Providencia</taxon>
    </lineage>
</organism>
<evidence type="ECO:0000313" key="2">
    <source>
        <dbReference type="Proteomes" id="UP000005512"/>
    </source>
</evidence>
<comment type="caution">
    <text evidence="1">The sequence shown here is derived from an EMBL/GenBank/DDBJ whole genome shotgun (WGS) entry which is preliminary data.</text>
</comment>
<dbReference type="STRING" id="500637.PROVRUST_06691"/>
<protein>
    <submittedName>
        <fullName evidence="1">Uncharacterized protein</fullName>
    </submittedName>
</protein>
<reference evidence="1" key="1">
    <citation type="submission" date="2009-12" db="EMBL/GenBank/DDBJ databases">
        <authorList>
            <person name="Weinstock G."/>
            <person name="Sodergren E."/>
            <person name="Clifton S."/>
            <person name="Fulton L."/>
            <person name="Fulton B."/>
            <person name="Courtney L."/>
            <person name="Fronick C."/>
            <person name="Harrison M."/>
            <person name="Strong C."/>
            <person name="Farmer C."/>
            <person name="Delahaunty K."/>
            <person name="Markovic C."/>
            <person name="Hall O."/>
            <person name="Minx P."/>
            <person name="Tomlinson C."/>
            <person name="Mitreva M."/>
            <person name="Nelson J."/>
            <person name="Hou S."/>
            <person name="Wollam A."/>
            <person name="Pepin K.H."/>
            <person name="Johnson M."/>
            <person name="Bhonagiri V."/>
            <person name="Nash W.E."/>
            <person name="Warren W."/>
            <person name="Chinwalla A."/>
            <person name="Mardis E.R."/>
            <person name="Wilson R.K."/>
        </authorList>
    </citation>
    <scope>NUCLEOTIDE SEQUENCE [LARGE SCALE GENOMIC DNA]</scope>
    <source>
        <strain evidence="1">DSM 4541</strain>
    </source>
</reference>
<keyword evidence="2" id="KW-1185">Reference proteome</keyword>
<evidence type="ECO:0000313" key="1">
    <source>
        <dbReference type="EMBL" id="EFB71938.1"/>
    </source>
</evidence>
<sequence length="60" mass="6737">MNVPVYGVKCDNFQENRLKGILLLMANLAGGDADVGRRINENSHLSASDTLQLIYDYVFY</sequence>
<dbReference type="AlphaFoldDB" id="D1P3T5"/>
<name>D1P3T5_9GAMM</name>
<accession>D1P3T5</accession>
<gene>
    <name evidence="1" type="ORF">PROVRUST_06691</name>
</gene>
<dbReference type="Proteomes" id="UP000005512">
    <property type="component" value="Unassembled WGS sequence"/>
</dbReference>
<proteinExistence type="predicted"/>
<dbReference type="EMBL" id="ABXV02000027">
    <property type="protein sequence ID" value="EFB71938.1"/>
    <property type="molecule type" value="Genomic_DNA"/>
</dbReference>
<dbReference type="HOGENOM" id="CLU_2938071_0_0_6"/>